<feature type="transmembrane region" description="Helical" evidence="6">
    <location>
        <begin position="91"/>
        <end position="115"/>
    </location>
</feature>
<feature type="transmembrane region" description="Helical" evidence="6">
    <location>
        <begin position="322"/>
        <end position="342"/>
    </location>
</feature>
<dbReference type="EMBL" id="BMNA01000004">
    <property type="protein sequence ID" value="GGM04137.1"/>
    <property type="molecule type" value="Genomic_DNA"/>
</dbReference>
<keyword evidence="4 6" id="KW-0472">Membrane</keyword>
<evidence type="ECO:0000256" key="4">
    <source>
        <dbReference type="ARBA" id="ARBA00023136"/>
    </source>
</evidence>
<keyword evidence="3 6" id="KW-1133">Transmembrane helix</keyword>
<dbReference type="RefSeq" id="WP_188941939.1">
    <property type="nucleotide sequence ID" value="NZ_BMNA01000004.1"/>
</dbReference>
<dbReference type="Proteomes" id="UP000655208">
    <property type="component" value="Unassembled WGS sequence"/>
</dbReference>
<feature type="compositionally biased region" description="Gly residues" evidence="5">
    <location>
        <begin position="33"/>
        <end position="44"/>
    </location>
</feature>
<dbReference type="PANTHER" id="PTHR23523">
    <property type="match status" value="1"/>
</dbReference>
<evidence type="ECO:0000256" key="2">
    <source>
        <dbReference type="ARBA" id="ARBA00022692"/>
    </source>
</evidence>
<evidence type="ECO:0000256" key="5">
    <source>
        <dbReference type="SAM" id="MobiDB-lite"/>
    </source>
</evidence>
<feature type="region of interest" description="Disordered" evidence="5">
    <location>
        <begin position="1"/>
        <end position="49"/>
    </location>
</feature>
<dbReference type="SUPFAM" id="SSF103473">
    <property type="entry name" value="MFS general substrate transporter"/>
    <property type="match status" value="1"/>
</dbReference>
<gene>
    <name evidence="8" type="ORF">GCM10011594_25450</name>
</gene>
<dbReference type="Gene3D" id="1.20.1250.20">
    <property type="entry name" value="MFS general substrate transporter like domains"/>
    <property type="match status" value="2"/>
</dbReference>
<proteinExistence type="predicted"/>
<protein>
    <submittedName>
        <fullName evidence="8">MFS transporter</fullName>
    </submittedName>
</protein>
<dbReference type="PANTHER" id="PTHR23523:SF2">
    <property type="entry name" value="2-NITROIMIDAZOLE TRANSPORTER"/>
    <property type="match status" value="1"/>
</dbReference>
<dbReference type="PROSITE" id="PS50850">
    <property type="entry name" value="MFS"/>
    <property type="match status" value="1"/>
</dbReference>
<feature type="transmembrane region" description="Helical" evidence="6">
    <location>
        <begin position="122"/>
        <end position="140"/>
    </location>
</feature>
<name>A0A917SYU9_9ACTN</name>
<dbReference type="GO" id="GO:0005886">
    <property type="term" value="C:plasma membrane"/>
    <property type="evidence" value="ECO:0007669"/>
    <property type="project" value="UniProtKB-SubCell"/>
</dbReference>
<dbReference type="InterPro" id="IPR011701">
    <property type="entry name" value="MFS"/>
</dbReference>
<feature type="transmembrane region" description="Helical" evidence="6">
    <location>
        <begin position="213"/>
        <end position="233"/>
    </location>
</feature>
<accession>A0A917SYU9</accession>
<evidence type="ECO:0000313" key="9">
    <source>
        <dbReference type="Proteomes" id="UP000655208"/>
    </source>
</evidence>
<sequence>MTSAPPPGPSGEGIAVADDTTATRRGGAHPAVPGGGRAAAGPGAGRRPSRGGRWLVVTAVVLLSLTLRPAVNGMGAVVPELRAATGLTGSAGGVLLALPTFAFAVMGAVAAAIAARVGTHRTVVLALVALTAGQLVRAAVPGTAALFGGSALALAGVAVANVLLPGLVRLHFPQHVTAMTGVYTTAMSAGSAVAAGVTLPLEHAWHGDWRLGIGMWAVTSAVALAFWVPLVVGPRTGGTAPVAAQPRRLGIRDLLRAPLAWVMAGYFGTQALQAYVLFGWLPAILTDAGMSDTVAALYVSLLALVGVVVAAIAPVLLARLPVAAVVSVLAGCYLAGYLGLLFAPARLTWLWCTAVGFGSGAFPVALTLVALRARTAAGTVALSAFTQSLGYLLASVGPFLFGLLHDLVGGWTVSLLALCGLLVVHLVFGLWASRPRQIEDELPRAVVERPGVAAG</sequence>
<feature type="transmembrane region" description="Helical" evidence="6">
    <location>
        <begin position="380"/>
        <end position="404"/>
    </location>
</feature>
<feature type="transmembrane region" description="Helical" evidence="6">
    <location>
        <begin position="54"/>
        <end position="71"/>
    </location>
</feature>
<feature type="transmembrane region" description="Helical" evidence="6">
    <location>
        <begin position="410"/>
        <end position="432"/>
    </location>
</feature>
<feature type="transmembrane region" description="Helical" evidence="6">
    <location>
        <begin position="146"/>
        <end position="168"/>
    </location>
</feature>
<comment type="caution">
    <text evidence="8">The sequence shown here is derived from an EMBL/GenBank/DDBJ whole genome shotgun (WGS) entry which is preliminary data.</text>
</comment>
<evidence type="ECO:0000256" key="6">
    <source>
        <dbReference type="SAM" id="Phobius"/>
    </source>
</evidence>
<feature type="transmembrane region" description="Helical" evidence="6">
    <location>
        <begin position="348"/>
        <end position="371"/>
    </location>
</feature>
<reference evidence="8" key="1">
    <citation type="journal article" date="2014" name="Int. J. Syst. Evol. Microbiol.">
        <title>Complete genome sequence of Corynebacterium casei LMG S-19264T (=DSM 44701T), isolated from a smear-ripened cheese.</title>
        <authorList>
            <consortium name="US DOE Joint Genome Institute (JGI-PGF)"/>
            <person name="Walter F."/>
            <person name="Albersmeier A."/>
            <person name="Kalinowski J."/>
            <person name="Ruckert C."/>
        </authorList>
    </citation>
    <scope>NUCLEOTIDE SEQUENCE</scope>
    <source>
        <strain evidence="8">CGMCC 4.7308</strain>
    </source>
</reference>
<dbReference type="InterPro" id="IPR036259">
    <property type="entry name" value="MFS_trans_sf"/>
</dbReference>
<feature type="domain" description="Major facilitator superfamily (MFS) profile" evidence="7">
    <location>
        <begin position="54"/>
        <end position="437"/>
    </location>
</feature>
<feature type="transmembrane region" description="Helical" evidence="6">
    <location>
        <begin position="295"/>
        <end position="317"/>
    </location>
</feature>
<organism evidence="8 9">
    <name type="scientific">Nakamurella endophytica</name>
    <dbReference type="NCBI Taxonomy" id="1748367"/>
    <lineage>
        <taxon>Bacteria</taxon>
        <taxon>Bacillati</taxon>
        <taxon>Actinomycetota</taxon>
        <taxon>Actinomycetes</taxon>
        <taxon>Nakamurellales</taxon>
        <taxon>Nakamurellaceae</taxon>
        <taxon>Nakamurella</taxon>
    </lineage>
</organism>
<keyword evidence="9" id="KW-1185">Reference proteome</keyword>
<dbReference type="Pfam" id="PF07690">
    <property type="entry name" value="MFS_1"/>
    <property type="match status" value="1"/>
</dbReference>
<feature type="transmembrane region" description="Helical" evidence="6">
    <location>
        <begin position="254"/>
        <end position="275"/>
    </location>
</feature>
<reference evidence="8" key="2">
    <citation type="submission" date="2020-09" db="EMBL/GenBank/DDBJ databases">
        <authorList>
            <person name="Sun Q."/>
            <person name="Zhou Y."/>
        </authorList>
    </citation>
    <scope>NUCLEOTIDE SEQUENCE</scope>
    <source>
        <strain evidence="8">CGMCC 4.7308</strain>
    </source>
</reference>
<evidence type="ECO:0000313" key="8">
    <source>
        <dbReference type="EMBL" id="GGM04137.1"/>
    </source>
</evidence>
<feature type="transmembrane region" description="Helical" evidence="6">
    <location>
        <begin position="180"/>
        <end position="201"/>
    </location>
</feature>
<dbReference type="AlphaFoldDB" id="A0A917SYU9"/>
<dbReference type="InterPro" id="IPR020846">
    <property type="entry name" value="MFS_dom"/>
</dbReference>
<dbReference type="InterPro" id="IPR052524">
    <property type="entry name" value="MFS_Cyanate_Porter"/>
</dbReference>
<dbReference type="GO" id="GO:0022857">
    <property type="term" value="F:transmembrane transporter activity"/>
    <property type="evidence" value="ECO:0007669"/>
    <property type="project" value="InterPro"/>
</dbReference>
<evidence type="ECO:0000256" key="3">
    <source>
        <dbReference type="ARBA" id="ARBA00022989"/>
    </source>
</evidence>
<comment type="subcellular location">
    <subcellularLocation>
        <location evidence="1">Cell membrane</location>
        <topology evidence="1">Multi-pass membrane protein</topology>
    </subcellularLocation>
</comment>
<keyword evidence="2 6" id="KW-0812">Transmembrane</keyword>
<evidence type="ECO:0000256" key="1">
    <source>
        <dbReference type="ARBA" id="ARBA00004651"/>
    </source>
</evidence>
<evidence type="ECO:0000259" key="7">
    <source>
        <dbReference type="PROSITE" id="PS50850"/>
    </source>
</evidence>